<dbReference type="EMBL" id="CAJOBP010000500">
    <property type="protein sequence ID" value="CAF4186253.1"/>
    <property type="molecule type" value="Genomic_DNA"/>
</dbReference>
<sequence>MIFESTTLTNTIDEYINPIIIISVLDISKIDRNTGAKSFETLATEGLLLKDYFIITNTHRPILYYAKVLLTNDDGREKLSKKLRIYNIQVSDYIEVSRSIGVQIPSQLSTIGTELLMKFPDSNIYQTSATTTRRQSYNASLSSTSLSNNISSSDSETSIGTNHILTTNQLLPDTADESYKIITTNDILSYLHHFNNNNTEHTEINNINASPELQENDQHSSSSITNSNNESNEAENNDESILTASNTNVNEVNNEPTKLVQTFIYDFFPVTNNIYTDIADIDRNTTQIIIKSALRHFSTNGKVFDALVSDLSGEIKTVAFNDEADRFNNIIVLNQIISIQNGDVRIANENFTSPYSLYELRLTPTTIINTYKSISFNPVILIRKQDIRNIHSILHDVEGLVLFDNGITTNISHSNGQSYSRRSLKIKDDT</sequence>
<organism evidence="2 3">
    <name type="scientific">Rotaria socialis</name>
    <dbReference type="NCBI Taxonomy" id="392032"/>
    <lineage>
        <taxon>Eukaryota</taxon>
        <taxon>Metazoa</taxon>
        <taxon>Spiralia</taxon>
        <taxon>Gnathifera</taxon>
        <taxon>Rotifera</taxon>
        <taxon>Eurotatoria</taxon>
        <taxon>Bdelloidea</taxon>
        <taxon>Philodinida</taxon>
        <taxon>Philodinidae</taxon>
        <taxon>Rotaria</taxon>
    </lineage>
</organism>
<evidence type="ECO:0000313" key="2">
    <source>
        <dbReference type="EMBL" id="CAF4186253.1"/>
    </source>
</evidence>
<evidence type="ECO:0000313" key="3">
    <source>
        <dbReference type="Proteomes" id="UP000663873"/>
    </source>
</evidence>
<gene>
    <name evidence="2" type="ORF">UJA718_LOCUS5634</name>
</gene>
<proteinExistence type="predicted"/>
<reference evidence="2" key="1">
    <citation type="submission" date="2021-02" db="EMBL/GenBank/DDBJ databases">
        <authorList>
            <person name="Nowell W R."/>
        </authorList>
    </citation>
    <scope>NUCLEOTIDE SEQUENCE</scope>
</reference>
<name>A0A820AJ09_9BILA</name>
<keyword evidence="3" id="KW-1185">Reference proteome</keyword>
<dbReference type="SUPFAM" id="SSF50249">
    <property type="entry name" value="Nucleic acid-binding proteins"/>
    <property type="match status" value="1"/>
</dbReference>
<protein>
    <submittedName>
        <fullName evidence="2">Uncharacterized protein</fullName>
    </submittedName>
</protein>
<dbReference type="Proteomes" id="UP000663873">
    <property type="component" value="Unassembled WGS sequence"/>
</dbReference>
<dbReference type="InterPro" id="IPR012340">
    <property type="entry name" value="NA-bd_OB-fold"/>
</dbReference>
<feature type="compositionally biased region" description="Low complexity" evidence="1">
    <location>
        <begin position="220"/>
        <end position="231"/>
    </location>
</feature>
<feature type="non-terminal residue" evidence="2">
    <location>
        <position position="1"/>
    </location>
</feature>
<comment type="caution">
    <text evidence="2">The sequence shown here is derived from an EMBL/GenBank/DDBJ whole genome shotgun (WGS) entry which is preliminary data.</text>
</comment>
<feature type="region of interest" description="Disordered" evidence="1">
    <location>
        <begin position="213"/>
        <end position="237"/>
    </location>
</feature>
<dbReference type="Gene3D" id="2.40.50.140">
    <property type="entry name" value="Nucleic acid-binding proteins"/>
    <property type="match status" value="1"/>
</dbReference>
<evidence type="ECO:0000256" key="1">
    <source>
        <dbReference type="SAM" id="MobiDB-lite"/>
    </source>
</evidence>
<dbReference type="AlphaFoldDB" id="A0A820AJ09"/>
<accession>A0A820AJ09</accession>